<evidence type="ECO:0000313" key="1">
    <source>
        <dbReference type="EMBL" id="GMA42075.1"/>
    </source>
</evidence>
<gene>
    <name evidence="1" type="ORF">GCM10025883_41200</name>
</gene>
<accession>A0ABQ6IXQ4</accession>
<dbReference type="InterPro" id="IPR019639">
    <property type="entry name" value="DUF2505"/>
</dbReference>
<dbReference type="EMBL" id="BSUO01000001">
    <property type="protein sequence ID" value="GMA42075.1"/>
    <property type="molecule type" value="Genomic_DNA"/>
</dbReference>
<protein>
    <recommendedName>
        <fullName evidence="3">Carbon monoxide dehydrogenase subunit G</fullName>
    </recommendedName>
</protein>
<evidence type="ECO:0000313" key="2">
    <source>
        <dbReference type="Proteomes" id="UP001157126"/>
    </source>
</evidence>
<organism evidence="1 2">
    <name type="scientific">Mobilicoccus caccae</name>
    <dbReference type="NCBI Taxonomy" id="1859295"/>
    <lineage>
        <taxon>Bacteria</taxon>
        <taxon>Bacillati</taxon>
        <taxon>Actinomycetota</taxon>
        <taxon>Actinomycetes</taxon>
        <taxon>Micrococcales</taxon>
        <taxon>Dermatophilaceae</taxon>
        <taxon>Mobilicoccus</taxon>
    </lineage>
</organism>
<dbReference type="RefSeq" id="WP_284305534.1">
    <property type="nucleotide sequence ID" value="NZ_BSUO01000001.1"/>
</dbReference>
<comment type="caution">
    <text evidence="1">The sequence shown here is derived from an EMBL/GenBank/DDBJ whole genome shotgun (WGS) entry which is preliminary data.</text>
</comment>
<sequence length="182" mass="19645">MTLRSLTCRMTSTPDELWARLRDPAMSERRAALGGESSTVTVHDEDGAGRLRVGIDTAVPESWMPAVVRGRLRGRSGFGLPTVRRVETWERVGTDLDTDRAGDRQGGATGMDDIDGWMSLDIHGAPGDASCEMHIAGAGEGSVVRYELSLTVNVPVVGRAIESAVLSRIEDVLERELEILDG</sequence>
<dbReference type="Proteomes" id="UP001157126">
    <property type="component" value="Unassembled WGS sequence"/>
</dbReference>
<name>A0ABQ6IXQ4_9MICO</name>
<evidence type="ECO:0008006" key="3">
    <source>
        <dbReference type="Google" id="ProtNLM"/>
    </source>
</evidence>
<reference evidence="2" key="1">
    <citation type="journal article" date="2019" name="Int. J. Syst. Evol. Microbiol.">
        <title>The Global Catalogue of Microorganisms (GCM) 10K type strain sequencing project: providing services to taxonomists for standard genome sequencing and annotation.</title>
        <authorList>
            <consortium name="The Broad Institute Genomics Platform"/>
            <consortium name="The Broad Institute Genome Sequencing Center for Infectious Disease"/>
            <person name="Wu L."/>
            <person name="Ma J."/>
        </authorList>
    </citation>
    <scope>NUCLEOTIDE SEQUENCE [LARGE SCALE GENOMIC DNA]</scope>
    <source>
        <strain evidence="2">NBRC 113072</strain>
    </source>
</reference>
<dbReference type="Pfam" id="PF10698">
    <property type="entry name" value="DUF2505"/>
    <property type="match status" value="1"/>
</dbReference>
<proteinExistence type="predicted"/>
<keyword evidence="2" id="KW-1185">Reference proteome</keyword>